<sequence length="218" mass="24036">MEDITNSKRLLDPMDRAEGILFGLIMALSFTCSISIANTHRAEIRQLLVGAISCNLAWGLVDAVMYLIGVLAQKNRNKVIFDAIQNSSETDKVRKYISDALPPIVASVIGTEGLEQIRNKLMNLPEVNRSVRLTGHDIKKALAIFLLVFISTFPVVVPFVLIHDTMVALRFSNLVAIVMMFLCGWSVAKYVGFNKWKMSISMILIGIILVAITIALGG</sequence>
<reference evidence="6" key="1">
    <citation type="submission" date="2022-09" db="EMBL/GenBank/DDBJ databases">
        <authorList>
            <person name="Yuan C."/>
            <person name="Ke Z."/>
        </authorList>
    </citation>
    <scope>NUCLEOTIDE SEQUENCE</scope>
    <source>
        <strain evidence="6">LB-8</strain>
    </source>
</reference>
<evidence type="ECO:0000256" key="4">
    <source>
        <dbReference type="ARBA" id="ARBA00023136"/>
    </source>
</evidence>
<dbReference type="RefSeq" id="WP_279297911.1">
    <property type="nucleotide sequence ID" value="NZ_JAOTIF010000012.1"/>
</dbReference>
<keyword evidence="4 5" id="KW-0472">Membrane</keyword>
<name>A0A9X2XXB5_9BACT</name>
<proteinExistence type="predicted"/>
<feature type="transmembrane region" description="Helical" evidence="5">
    <location>
        <begin position="167"/>
        <end position="188"/>
    </location>
</feature>
<keyword evidence="3 5" id="KW-1133">Transmembrane helix</keyword>
<evidence type="ECO:0000313" key="7">
    <source>
        <dbReference type="Proteomes" id="UP001155483"/>
    </source>
</evidence>
<evidence type="ECO:0000256" key="1">
    <source>
        <dbReference type="ARBA" id="ARBA00004127"/>
    </source>
</evidence>
<gene>
    <name evidence="6" type="ORF">OCK74_15225</name>
</gene>
<evidence type="ECO:0000256" key="5">
    <source>
        <dbReference type="SAM" id="Phobius"/>
    </source>
</evidence>
<comment type="caution">
    <text evidence="6">The sequence shown here is derived from an EMBL/GenBank/DDBJ whole genome shotgun (WGS) entry which is preliminary data.</text>
</comment>
<dbReference type="InterPro" id="IPR008217">
    <property type="entry name" value="Ccc1_fam"/>
</dbReference>
<feature type="transmembrane region" description="Helical" evidence="5">
    <location>
        <begin position="200"/>
        <end position="217"/>
    </location>
</feature>
<evidence type="ECO:0000256" key="3">
    <source>
        <dbReference type="ARBA" id="ARBA00022989"/>
    </source>
</evidence>
<keyword evidence="2 5" id="KW-0812">Transmembrane</keyword>
<dbReference type="GO" id="GO:0030026">
    <property type="term" value="P:intracellular manganese ion homeostasis"/>
    <property type="evidence" value="ECO:0007669"/>
    <property type="project" value="InterPro"/>
</dbReference>
<dbReference type="Proteomes" id="UP001155483">
    <property type="component" value="Unassembled WGS sequence"/>
</dbReference>
<dbReference type="EMBL" id="JAOTIF010000012">
    <property type="protein sequence ID" value="MCU7550471.1"/>
    <property type="molecule type" value="Genomic_DNA"/>
</dbReference>
<evidence type="ECO:0000256" key="2">
    <source>
        <dbReference type="ARBA" id="ARBA00022692"/>
    </source>
</evidence>
<reference evidence="6" key="2">
    <citation type="submission" date="2023-04" db="EMBL/GenBank/DDBJ databases">
        <title>Paracnuella aquatica gen. nov., sp. nov., a member of the family Chitinophagaceae isolated from a hot spring.</title>
        <authorList>
            <person name="Wang C."/>
        </authorList>
    </citation>
    <scope>NUCLEOTIDE SEQUENCE</scope>
    <source>
        <strain evidence="6">LB-8</strain>
    </source>
</reference>
<dbReference type="GO" id="GO:0005384">
    <property type="term" value="F:manganese ion transmembrane transporter activity"/>
    <property type="evidence" value="ECO:0007669"/>
    <property type="project" value="InterPro"/>
</dbReference>
<feature type="transmembrane region" description="Helical" evidence="5">
    <location>
        <begin position="44"/>
        <end position="68"/>
    </location>
</feature>
<dbReference type="GO" id="GO:0012505">
    <property type="term" value="C:endomembrane system"/>
    <property type="evidence" value="ECO:0007669"/>
    <property type="project" value="UniProtKB-SubCell"/>
</dbReference>
<keyword evidence="7" id="KW-1185">Reference proteome</keyword>
<feature type="transmembrane region" description="Helical" evidence="5">
    <location>
        <begin position="20"/>
        <end position="38"/>
    </location>
</feature>
<protein>
    <submittedName>
        <fullName evidence="6">VIT1/CCC1 transporter family protein</fullName>
    </submittedName>
</protein>
<dbReference type="Pfam" id="PF01988">
    <property type="entry name" value="VIT1"/>
    <property type="match status" value="1"/>
</dbReference>
<comment type="subcellular location">
    <subcellularLocation>
        <location evidence="1">Endomembrane system</location>
        <topology evidence="1">Multi-pass membrane protein</topology>
    </subcellularLocation>
</comment>
<accession>A0A9X2XXB5</accession>
<dbReference type="AlphaFoldDB" id="A0A9X2XXB5"/>
<feature type="transmembrane region" description="Helical" evidence="5">
    <location>
        <begin position="141"/>
        <end position="161"/>
    </location>
</feature>
<organism evidence="6 7">
    <name type="scientific">Paraflavisolibacter caeni</name>
    <dbReference type="NCBI Taxonomy" id="2982496"/>
    <lineage>
        <taxon>Bacteria</taxon>
        <taxon>Pseudomonadati</taxon>
        <taxon>Bacteroidota</taxon>
        <taxon>Chitinophagia</taxon>
        <taxon>Chitinophagales</taxon>
        <taxon>Chitinophagaceae</taxon>
        <taxon>Paraflavisolibacter</taxon>
    </lineage>
</organism>
<evidence type="ECO:0000313" key="6">
    <source>
        <dbReference type="EMBL" id="MCU7550471.1"/>
    </source>
</evidence>